<evidence type="ECO:0000313" key="2">
    <source>
        <dbReference type="EMBL" id="KAK2710604.1"/>
    </source>
</evidence>
<accession>A0AA88HP00</accession>
<comment type="caution">
    <text evidence="2">The sequence shown here is derived from an EMBL/GenBank/DDBJ whole genome shotgun (WGS) entry which is preliminary data.</text>
</comment>
<protein>
    <submittedName>
        <fullName evidence="2">Uncharacterized protein</fullName>
    </submittedName>
</protein>
<name>A0AA88HP00_ARTSF</name>
<keyword evidence="1" id="KW-0812">Transmembrane</keyword>
<gene>
    <name evidence="2" type="ORF">QYM36_011957</name>
</gene>
<dbReference type="Proteomes" id="UP001187531">
    <property type="component" value="Unassembled WGS sequence"/>
</dbReference>
<keyword evidence="1" id="KW-1133">Transmembrane helix</keyword>
<keyword evidence="3" id="KW-1185">Reference proteome</keyword>
<evidence type="ECO:0000313" key="3">
    <source>
        <dbReference type="Proteomes" id="UP001187531"/>
    </source>
</evidence>
<evidence type="ECO:0000256" key="1">
    <source>
        <dbReference type="SAM" id="Phobius"/>
    </source>
</evidence>
<sequence>MHGCNYGSKMTQILGLSCFSLLRRLKSKAMSPPDNLVHLWDKVTSITEFVNRLPPSLVNLFVVFLHGFTGCDTMSFIFSKGKKMILRAAVPWLPRISALTEQILEQID</sequence>
<dbReference type="EMBL" id="JAVRJZ010000016">
    <property type="protein sequence ID" value="KAK2710604.1"/>
    <property type="molecule type" value="Genomic_DNA"/>
</dbReference>
<organism evidence="2 3">
    <name type="scientific">Artemia franciscana</name>
    <name type="common">Brine shrimp</name>
    <name type="synonym">Artemia sanfranciscana</name>
    <dbReference type="NCBI Taxonomy" id="6661"/>
    <lineage>
        <taxon>Eukaryota</taxon>
        <taxon>Metazoa</taxon>
        <taxon>Ecdysozoa</taxon>
        <taxon>Arthropoda</taxon>
        <taxon>Crustacea</taxon>
        <taxon>Branchiopoda</taxon>
        <taxon>Anostraca</taxon>
        <taxon>Artemiidae</taxon>
        <taxon>Artemia</taxon>
    </lineage>
</organism>
<dbReference type="AlphaFoldDB" id="A0AA88HP00"/>
<feature type="transmembrane region" description="Helical" evidence="1">
    <location>
        <begin position="57"/>
        <end position="78"/>
    </location>
</feature>
<reference evidence="2" key="1">
    <citation type="submission" date="2023-07" db="EMBL/GenBank/DDBJ databases">
        <title>Chromosome-level genome assembly of Artemia franciscana.</title>
        <authorList>
            <person name="Jo E."/>
        </authorList>
    </citation>
    <scope>NUCLEOTIDE SEQUENCE</scope>
    <source>
        <tissue evidence="2">Whole body</tissue>
    </source>
</reference>
<keyword evidence="1" id="KW-0472">Membrane</keyword>
<proteinExistence type="predicted"/>